<dbReference type="Proteomes" id="UP000095282">
    <property type="component" value="Unplaced"/>
</dbReference>
<keyword evidence="6" id="KW-1185">Reference proteome</keyword>
<keyword evidence="1 3" id="KW-0863">Zinc-finger</keyword>
<reference evidence="7" key="1">
    <citation type="submission" date="2016-11" db="UniProtKB">
        <authorList>
            <consortium name="WormBaseParasite"/>
        </authorList>
    </citation>
    <scope>IDENTIFICATION</scope>
</reference>
<evidence type="ECO:0000256" key="4">
    <source>
        <dbReference type="SAM" id="Coils"/>
    </source>
</evidence>
<evidence type="ECO:0000313" key="6">
    <source>
        <dbReference type="Proteomes" id="UP000095282"/>
    </source>
</evidence>
<dbReference type="WBParaSite" id="Csp11.Scaffold629.g10441.t1">
    <property type="protein sequence ID" value="Csp11.Scaffold629.g10441.t1"/>
    <property type="gene ID" value="Csp11.Scaffold629.g10441"/>
</dbReference>
<evidence type="ECO:0000256" key="1">
    <source>
        <dbReference type="ARBA" id="ARBA00022771"/>
    </source>
</evidence>
<name>A0A1I7TPC5_9PELO</name>
<dbReference type="AlphaFoldDB" id="A0A1I7TPC5"/>
<dbReference type="PROSITE" id="PS50089">
    <property type="entry name" value="ZF_RING_2"/>
    <property type="match status" value="1"/>
</dbReference>
<accession>A0A1I7TPC5</accession>
<organism evidence="6 7">
    <name type="scientific">Caenorhabditis tropicalis</name>
    <dbReference type="NCBI Taxonomy" id="1561998"/>
    <lineage>
        <taxon>Eukaryota</taxon>
        <taxon>Metazoa</taxon>
        <taxon>Ecdysozoa</taxon>
        <taxon>Nematoda</taxon>
        <taxon>Chromadorea</taxon>
        <taxon>Rhabditida</taxon>
        <taxon>Rhabditina</taxon>
        <taxon>Rhabditomorpha</taxon>
        <taxon>Rhabditoidea</taxon>
        <taxon>Rhabditidae</taxon>
        <taxon>Peloderinae</taxon>
        <taxon>Caenorhabditis</taxon>
    </lineage>
</organism>
<feature type="coiled-coil region" evidence="4">
    <location>
        <begin position="3"/>
        <end position="61"/>
    </location>
</feature>
<dbReference type="InterPro" id="IPR051435">
    <property type="entry name" value="RING_finger_E3_ubiq-ligases"/>
</dbReference>
<proteinExistence type="predicted"/>
<keyword evidence="4" id="KW-0175">Coiled coil</keyword>
<keyword evidence="2" id="KW-0862">Zinc</keyword>
<dbReference type="SUPFAM" id="SSF57850">
    <property type="entry name" value="RING/U-box"/>
    <property type="match status" value="1"/>
</dbReference>
<dbReference type="Gene3D" id="3.30.40.10">
    <property type="entry name" value="Zinc/RING finger domain, C3HC4 (zinc finger)"/>
    <property type="match status" value="1"/>
</dbReference>
<keyword evidence="1 3" id="KW-0479">Metal-binding</keyword>
<dbReference type="GO" id="GO:0061630">
    <property type="term" value="F:ubiquitin protein ligase activity"/>
    <property type="evidence" value="ECO:0007669"/>
    <property type="project" value="TreeGrafter"/>
</dbReference>
<dbReference type="GO" id="GO:0008270">
    <property type="term" value="F:zinc ion binding"/>
    <property type="evidence" value="ECO:0007669"/>
    <property type="project" value="UniProtKB-KW"/>
</dbReference>
<sequence>MSARDLRNAVRRARESRARLEEARRRNKELRERCEEMKRPMELQKIRMEEIKKERKELLECPVCRESFNTAEKVPSFLACDDTVCGECVKKIVEVAHGEQIGRNRVTIQCPECREGIEVPYPFNPQAYRRNEDLITFMEETQ</sequence>
<protein>
    <submittedName>
        <fullName evidence="7">RING-type domain-containing protein</fullName>
    </submittedName>
</protein>
<evidence type="ECO:0000313" key="7">
    <source>
        <dbReference type="WBParaSite" id="Csp11.Scaffold629.g10441.t1"/>
    </source>
</evidence>
<evidence type="ECO:0000259" key="5">
    <source>
        <dbReference type="PROSITE" id="PS50089"/>
    </source>
</evidence>
<evidence type="ECO:0000256" key="3">
    <source>
        <dbReference type="PROSITE-ProRule" id="PRU00175"/>
    </source>
</evidence>
<dbReference type="InterPro" id="IPR001841">
    <property type="entry name" value="Znf_RING"/>
</dbReference>
<evidence type="ECO:0000256" key="2">
    <source>
        <dbReference type="ARBA" id="ARBA00022833"/>
    </source>
</evidence>
<feature type="domain" description="RING-type" evidence="5">
    <location>
        <begin position="61"/>
        <end position="114"/>
    </location>
</feature>
<dbReference type="InterPro" id="IPR013083">
    <property type="entry name" value="Znf_RING/FYVE/PHD"/>
</dbReference>
<dbReference type="PANTHER" id="PTHR22791">
    <property type="entry name" value="RING-TYPE DOMAIN-CONTAINING PROTEIN"/>
    <property type="match status" value="1"/>
</dbReference>
<dbReference type="PANTHER" id="PTHR22791:SF6">
    <property type="entry name" value="RING-TYPE DOMAIN-CONTAINING PROTEIN"/>
    <property type="match status" value="1"/>
</dbReference>
<dbReference type="GO" id="GO:0016567">
    <property type="term" value="P:protein ubiquitination"/>
    <property type="evidence" value="ECO:0007669"/>
    <property type="project" value="TreeGrafter"/>
</dbReference>